<keyword evidence="1" id="KW-0479">Metal-binding</keyword>
<organism evidence="2 3">
    <name type="scientific">Xenorhabdus bovienii (strain SS-2004)</name>
    <name type="common">Xenorhabdus nematophila subsp. bovienii</name>
    <dbReference type="NCBI Taxonomy" id="406818"/>
    <lineage>
        <taxon>Bacteria</taxon>
        <taxon>Pseudomonadati</taxon>
        <taxon>Pseudomonadota</taxon>
        <taxon>Gammaproteobacteria</taxon>
        <taxon>Enterobacterales</taxon>
        <taxon>Morganellaceae</taxon>
        <taxon>Xenorhabdus</taxon>
    </lineage>
</organism>
<evidence type="ECO:0000256" key="1">
    <source>
        <dbReference type="ARBA" id="ARBA00022723"/>
    </source>
</evidence>
<evidence type="ECO:0000313" key="3">
    <source>
        <dbReference type="Proteomes" id="UP000002045"/>
    </source>
</evidence>
<reference evidence="2 3" key="1">
    <citation type="journal article" date="2011" name="PLoS ONE">
        <title>The entomopathogenic bacterial endosymbionts xenorhabdus and photorhabdus: convergent lifestyles from divergent genomes.</title>
        <authorList>
            <person name="Chaston J.M."/>
            <person name="Suen G."/>
            <person name="Tucker S.L."/>
            <person name="Andersen A.W."/>
            <person name="Bhasin A."/>
            <person name="Bode E."/>
            <person name="Bode H.B."/>
            <person name="Brachmann A.O."/>
            <person name="Cowles C.E."/>
            <person name="Cowles K.N."/>
            <person name="Darby C."/>
            <person name="de Leon L."/>
            <person name="Drace K."/>
            <person name="Du Z."/>
            <person name="Givaudan A."/>
            <person name="Herbert Tran E.E."/>
            <person name="Jewell K.A."/>
            <person name="Knack J.J."/>
            <person name="Krasomil-Osterfeld K.C."/>
            <person name="Kukor R."/>
            <person name="Lanois A."/>
            <person name="Latreille P."/>
            <person name="Leimgruber N.K."/>
            <person name="Lipke C.M."/>
            <person name="Liu R."/>
            <person name="Lu X."/>
            <person name="Martens E.C."/>
            <person name="Marri P.R."/>
            <person name="Medigue C."/>
            <person name="Menard M.L."/>
            <person name="Miller N.M."/>
            <person name="Morales-Soto N."/>
            <person name="Norton S."/>
            <person name="Ogier J.C."/>
            <person name="Orchard S.S."/>
            <person name="Park D."/>
            <person name="Park Y."/>
            <person name="Qurollo B.A."/>
            <person name="Sugar D.R."/>
            <person name="Richards G.R."/>
            <person name="Rouy Z."/>
            <person name="Slominski B."/>
            <person name="Slominski K."/>
            <person name="Snyder H."/>
            <person name="Tjaden B.C."/>
            <person name="van der Hoeven R."/>
            <person name="Welch R.D."/>
            <person name="Wheeler C."/>
            <person name="Xiang B."/>
            <person name="Barbazuk B."/>
            <person name="Gaudriault S."/>
            <person name="Goodner B."/>
            <person name="Slater S.C."/>
            <person name="Forst S."/>
            <person name="Goldman B.S."/>
            <person name="Goodrich-Blair H."/>
        </authorList>
    </citation>
    <scope>NUCLEOTIDE SEQUENCE [LARGE SCALE GENOMIC DNA]</scope>
    <source>
        <strain evidence="2 3">SS-2004</strain>
    </source>
</reference>
<dbReference type="STRING" id="406818.XBJ1_2547"/>
<dbReference type="GO" id="GO:0046872">
    <property type="term" value="F:metal ion binding"/>
    <property type="evidence" value="ECO:0007669"/>
    <property type="project" value="UniProtKB-KW"/>
</dbReference>
<name>D3V1X7_XENBS</name>
<dbReference type="SUPFAM" id="SSF56784">
    <property type="entry name" value="HAD-like"/>
    <property type="match status" value="1"/>
</dbReference>
<accession>D3V1X7</accession>
<dbReference type="InterPro" id="IPR023214">
    <property type="entry name" value="HAD_sf"/>
</dbReference>
<evidence type="ECO:0000313" key="2">
    <source>
        <dbReference type="EMBL" id="CBJ81671.1"/>
    </source>
</evidence>
<dbReference type="Proteomes" id="UP000002045">
    <property type="component" value="Chromosome"/>
</dbReference>
<dbReference type="AlphaFoldDB" id="D3V1X7"/>
<gene>
    <name evidence="2" type="ordered locus">XBJ1_2547</name>
</gene>
<dbReference type="eggNOG" id="COG0637">
    <property type="taxonomic scope" value="Bacteria"/>
</dbReference>
<dbReference type="KEGG" id="xbo:XBJ1_2547"/>
<protein>
    <submittedName>
        <fullName evidence="2">Uncharacterized protein</fullName>
    </submittedName>
</protein>
<dbReference type="HOGENOM" id="CLU_2637225_0_0_6"/>
<dbReference type="EMBL" id="FN667741">
    <property type="protein sequence ID" value="CBJ81671.1"/>
    <property type="molecule type" value="Genomic_DNA"/>
</dbReference>
<dbReference type="Gene3D" id="3.40.50.1000">
    <property type="entry name" value="HAD superfamily/HAD-like"/>
    <property type="match status" value="1"/>
</dbReference>
<sequence length="90" mass="10198">MRYQPPSRLPERKVGDCGTVGKEATITIQLEVNPINCLILEDFFNGMVATKAARMRSIVIPAFHHFDDPRWSLADIKLNSLEELTIENIT</sequence>
<dbReference type="InterPro" id="IPR036412">
    <property type="entry name" value="HAD-like_sf"/>
</dbReference>
<proteinExistence type="predicted"/>